<dbReference type="PANTHER" id="PTHR34220">
    <property type="entry name" value="SENSOR HISTIDINE KINASE YPDA"/>
    <property type="match status" value="1"/>
</dbReference>
<dbReference type="STRING" id="1203610.HMPREF1536_02260"/>
<dbReference type="HOGENOM" id="CLU_020473_1_0_10"/>
<dbReference type="GO" id="GO:0016020">
    <property type="term" value="C:membrane"/>
    <property type="evidence" value="ECO:0007669"/>
    <property type="project" value="InterPro"/>
</dbReference>
<evidence type="ECO:0000313" key="4">
    <source>
        <dbReference type="EMBL" id="KKB56624.1"/>
    </source>
</evidence>
<dbReference type="EMBL" id="AQHW01000014">
    <property type="protein sequence ID" value="KKB56624.1"/>
    <property type="molecule type" value="Genomic_DNA"/>
</dbReference>
<proteinExistence type="predicted"/>
<dbReference type="Proteomes" id="UP000033035">
    <property type="component" value="Unassembled WGS sequence"/>
</dbReference>
<dbReference type="PATRIC" id="fig|1203610.3.peg.2320"/>
<dbReference type="InterPro" id="IPR050640">
    <property type="entry name" value="Bact_2-comp_sensor_kinase"/>
</dbReference>
<evidence type="ECO:0000313" key="5">
    <source>
        <dbReference type="Proteomes" id="UP000033035"/>
    </source>
</evidence>
<dbReference type="GO" id="GO:0000155">
    <property type="term" value="F:phosphorelay sensor kinase activity"/>
    <property type="evidence" value="ECO:0007669"/>
    <property type="project" value="InterPro"/>
</dbReference>
<evidence type="ECO:0000259" key="3">
    <source>
        <dbReference type="Pfam" id="PF06580"/>
    </source>
</evidence>
<reference evidence="4 5" key="1">
    <citation type="submission" date="2013-04" db="EMBL/GenBank/DDBJ databases">
        <title>The Genome Sequence of Parabacteroides gordonii DSM 23371.</title>
        <authorList>
            <consortium name="The Broad Institute Genomics Platform"/>
            <person name="Earl A."/>
            <person name="Ward D."/>
            <person name="Feldgarden M."/>
            <person name="Gevers D."/>
            <person name="Martens E."/>
            <person name="Sakamoto M."/>
            <person name="Benno Y."/>
            <person name="Suzuki N."/>
            <person name="Matsunaga N."/>
            <person name="Koshihara K."/>
            <person name="Seki M."/>
            <person name="Komiya H."/>
            <person name="Walker B."/>
            <person name="Young S."/>
            <person name="Zeng Q."/>
            <person name="Gargeya S."/>
            <person name="Fitzgerald M."/>
            <person name="Haas B."/>
            <person name="Abouelleil A."/>
            <person name="Allen A.W."/>
            <person name="Alvarado L."/>
            <person name="Arachchi H.M."/>
            <person name="Berlin A.M."/>
            <person name="Chapman S.B."/>
            <person name="Gainer-Dewar J."/>
            <person name="Goldberg J."/>
            <person name="Griggs A."/>
            <person name="Gujja S."/>
            <person name="Hansen M."/>
            <person name="Howarth C."/>
            <person name="Imamovic A."/>
            <person name="Ireland A."/>
            <person name="Larimer J."/>
            <person name="McCowan C."/>
            <person name="Murphy C."/>
            <person name="Pearson M."/>
            <person name="Poon T.W."/>
            <person name="Priest M."/>
            <person name="Roberts A."/>
            <person name="Saif S."/>
            <person name="Shea T."/>
            <person name="Sisk P."/>
            <person name="Sykes S."/>
            <person name="Wortman J."/>
            <person name="Nusbaum C."/>
            <person name="Birren B."/>
        </authorList>
    </citation>
    <scope>NUCLEOTIDE SEQUENCE [LARGE SCALE GENOMIC DNA]</scope>
    <source>
        <strain evidence="4 5">MS-1</strain>
    </source>
</reference>
<dbReference type="InterPro" id="IPR036890">
    <property type="entry name" value="HATPase_C_sf"/>
</dbReference>
<dbReference type="AlphaFoldDB" id="A0A0F5JFU7"/>
<dbReference type="Gene3D" id="3.30.565.10">
    <property type="entry name" value="Histidine kinase-like ATPase, C-terminal domain"/>
    <property type="match status" value="1"/>
</dbReference>
<dbReference type="Pfam" id="PF06580">
    <property type="entry name" value="His_kinase"/>
    <property type="match status" value="1"/>
</dbReference>
<feature type="coiled-coil region" evidence="1">
    <location>
        <begin position="130"/>
        <end position="162"/>
    </location>
</feature>
<organism evidence="4 5">
    <name type="scientific">Parabacteroides gordonii MS-1 = DSM 23371</name>
    <dbReference type="NCBI Taxonomy" id="1203610"/>
    <lineage>
        <taxon>Bacteria</taxon>
        <taxon>Pseudomonadati</taxon>
        <taxon>Bacteroidota</taxon>
        <taxon>Bacteroidia</taxon>
        <taxon>Bacteroidales</taxon>
        <taxon>Tannerellaceae</taxon>
        <taxon>Parabacteroides</taxon>
    </lineage>
</organism>
<evidence type="ECO:0000256" key="1">
    <source>
        <dbReference type="SAM" id="Coils"/>
    </source>
</evidence>
<dbReference type="SUPFAM" id="SSF55874">
    <property type="entry name" value="ATPase domain of HSP90 chaperone/DNA topoisomerase II/histidine kinase"/>
    <property type="match status" value="1"/>
</dbReference>
<feature type="transmembrane region" description="Helical" evidence="2">
    <location>
        <begin position="7"/>
        <end position="25"/>
    </location>
</feature>
<evidence type="ECO:0000256" key="2">
    <source>
        <dbReference type="SAM" id="Phobius"/>
    </source>
</evidence>
<keyword evidence="2" id="KW-0472">Membrane</keyword>
<protein>
    <recommendedName>
        <fullName evidence="3">Signal transduction histidine kinase internal region domain-containing protein</fullName>
    </recommendedName>
</protein>
<comment type="caution">
    <text evidence="4">The sequence shown here is derived from an EMBL/GenBank/DDBJ whole genome shotgun (WGS) entry which is preliminary data.</text>
</comment>
<keyword evidence="2" id="KW-0812">Transmembrane</keyword>
<keyword evidence="5" id="KW-1185">Reference proteome</keyword>
<feature type="domain" description="Signal transduction histidine kinase internal region" evidence="3">
    <location>
        <begin position="155"/>
        <end position="232"/>
    </location>
</feature>
<feature type="transmembrane region" description="Helical" evidence="2">
    <location>
        <begin position="75"/>
        <end position="95"/>
    </location>
</feature>
<accession>A0A0F5JFU7</accession>
<keyword evidence="1" id="KW-0175">Coiled coil</keyword>
<gene>
    <name evidence="4" type="ORF">HMPREF1536_02260</name>
</gene>
<dbReference type="RefSeq" id="WP_028728264.1">
    <property type="nucleotide sequence ID" value="NZ_AUAE01000028.1"/>
</dbReference>
<keyword evidence="2" id="KW-1133">Transmembrane helix</keyword>
<sequence length="340" mass="40375">MKPFSRWISPLILGVVMFNTIRLVTDLPAHNPFWADSVPFHMLALLVSVLMSYGFDFQGRYYMEKVRAKNISVTLEYSILLVFLFLGVNLILYLGDYIGILYLGDKVADYVIADVVCILYFFLYYIIIRNDKLEKEYNQQSLQLEKIKVDQLEIELKFLRAQYHPHFLFNALNTVYFQIDEKNTMPRHTLEMLSDLLRYQLYGGNKKVPIQKEIDYLKTYMNFQRLRMSKRLILNIHISEELKEQKIYPLLFLPLIENAFKYVGGDYHIDLDMSWNKERILFTIFNSKPPYAEKELPRKGIGLENLRRRLTLLYPEKYSLDIEDDPDHFVAKLMIEIESV</sequence>
<dbReference type="InterPro" id="IPR010559">
    <property type="entry name" value="Sig_transdc_His_kin_internal"/>
</dbReference>
<feature type="transmembrane region" description="Helical" evidence="2">
    <location>
        <begin position="107"/>
        <end position="127"/>
    </location>
</feature>
<feature type="transmembrane region" description="Helical" evidence="2">
    <location>
        <begin position="37"/>
        <end position="55"/>
    </location>
</feature>
<dbReference type="PANTHER" id="PTHR34220:SF7">
    <property type="entry name" value="SENSOR HISTIDINE KINASE YPDA"/>
    <property type="match status" value="1"/>
</dbReference>
<name>A0A0F5JFU7_9BACT</name>